<proteinExistence type="predicted"/>
<dbReference type="EMBL" id="CM043799">
    <property type="protein sequence ID" value="KAI4804191.1"/>
    <property type="molecule type" value="Genomic_DNA"/>
</dbReference>
<dbReference type="Proteomes" id="UP001057452">
    <property type="component" value="Chromosome 15"/>
</dbReference>
<comment type="caution">
    <text evidence="1">The sequence shown here is derived from an EMBL/GenBank/DDBJ whole genome shotgun (WGS) entry which is preliminary data.</text>
</comment>
<accession>A0ACB9VW76</accession>
<name>A0ACB9VW76_CHAAC</name>
<organism evidence="1 2">
    <name type="scientific">Chaenocephalus aceratus</name>
    <name type="common">Blackfin icefish</name>
    <name type="synonym">Chaenichthys aceratus</name>
    <dbReference type="NCBI Taxonomy" id="36190"/>
    <lineage>
        <taxon>Eukaryota</taxon>
        <taxon>Metazoa</taxon>
        <taxon>Chordata</taxon>
        <taxon>Craniata</taxon>
        <taxon>Vertebrata</taxon>
        <taxon>Euteleostomi</taxon>
        <taxon>Actinopterygii</taxon>
        <taxon>Neopterygii</taxon>
        <taxon>Teleostei</taxon>
        <taxon>Neoteleostei</taxon>
        <taxon>Acanthomorphata</taxon>
        <taxon>Eupercaria</taxon>
        <taxon>Perciformes</taxon>
        <taxon>Notothenioidei</taxon>
        <taxon>Channichthyidae</taxon>
        <taxon>Chaenocephalus</taxon>
    </lineage>
</organism>
<reference evidence="1" key="1">
    <citation type="submission" date="2022-05" db="EMBL/GenBank/DDBJ databases">
        <title>Chromosome-level genome of Chaenocephalus aceratus.</title>
        <authorList>
            <person name="Park H."/>
        </authorList>
    </citation>
    <scope>NUCLEOTIDE SEQUENCE</scope>
    <source>
        <strain evidence="1">KU_202001</strain>
    </source>
</reference>
<evidence type="ECO:0000313" key="2">
    <source>
        <dbReference type="Proteomes" id="UP001057452"/>
    </source>
</evidence>
<sequence length="327" mass="36716">MTSKMLTTRVLFAVCLGAACRVDGYTLKEEDEPFHQDVLGTDFLRQPLHPPFICPDMTPSPSVPTSVEYVKAADVKTAIGANGSTILSIPFEFRHVSWSIGGYGTYQNVITLANIFKLFSPELLGPSPVRMLHGQPATVNETGFNFAVTGHNTLVQIFPMKPLRDVQRPTLGCQLQKSFCSCLVQPEENSPELKELVEVNYEFQRRLEKLLHGERFFKKDFAVVLQPYLEKAVPPTLPDGTIDLSFFTADCFHFTVKGHEELAKGLWNNMFQANGEKEKIKSFSEPIKLICPTKHPYIYTRPRVVSSAPKHSSVALTMFLISGFHYL</sequence>
<gene>
    <name evidence="1" type="ORF">KUCAC02_025825</name>
</gene>
<keyword evidence="2" id="KW-1185">Reference proteome</keyword>
<evidence type="ECO:0000313" key="1">
    <source>
        <dbReference type="EMBL" id="KAI4804191.1"/>
    </source>
</evidence>
<protein>
    <submittedName>
        <fullName evidence="1">Uncharacterized protein</fullName>
    </submittedName>
</protein>